<reference evidence="8 9" key="1">
    <citation type="submission" date="2018-09" db="EMBL/GenBank/DDBJ databases">
        <title>Altererythrobacter spongiae sp. nov., isolated from a marine sponge.</title>
        <authorList>
            <person name="Zhuang L."/>
            <person name="Luo L."/>
        </authorList>
    </citation>
    <scope>NUCLEOTIDE SEQUENCE [LARGE SCALE GENOMIC DNA]</scope>
    <source>
        <strain evidence="8 9">HN-Y73</strain>
    </source>
</reference>
<feature type="transmembrane region" description="Helical" evidence="6">
    <location>
        <begin position="111"/>
        <end position="133"/>
    </location>
</feature>
<dbReference type="InterPro" id="IPR019476">
    <property type="entry name" value="T4SS_TraD_DNA-bd"/>
</dbReference>
<keyword evidence="4 6" id="KW-1133">Transmembrane helix</keyword>
<dbReference type="Gene3D" id="3.40.50.300">
    <property type="entry name" value="P-loop containing nucleotide triphosphate hydrolases"/>
    <property type="match status" value="2"/>
</dbReference>
<gene>
    <name evidence="8" type="ORF">D6851_02890</name>
</gene>
<dbReference type="RefSeq" id="WP_120323334.1">
    <property type="nucleotide sequence ID" value="NZ_RAPF01000001.1"/>
</dbReference>
<comment type="caution">
    <text evidence="8">The sequence shown here is derived from an EMBL/GenBank/DDBJ whole genome shotgun (WGS) entry which is preliminary data.</text>
</comment>
<dbReference type="CDD" id="cd01127">
    <property type="entry name" value="TrwB_TraG_TraD_VirD4"/>
    <property type="match status" value="1"/>
</dbReference>
<keyword evidence="9" id="KW-1185">Reference proteome</keyword>
<dbReference type="OrthoDB" id="102453at2"/>
<evidence type="ECO:0000256" key="6">
    <source>
        <dbReference type="SAM" id="Phobius"/>
    </source>
</evidence>
<dbReference type="Pfam" id="PF10412">
    <property type="entry name" value="TrwB_AAD_bind"/>
    <property type="match status" value="1"/>
</dbReference>
<name>A0A420ERY9_9SPHN</name>
<feature type="domain" description="Type IV secretion system coupling protein TraD DNA-binding" evidence="7">
    <location>
        <begin position="170"/>
        <end position="561"/>
    </location>
</feature>
<protein>
    <submittedName>
        <fullName evidence="8">DUF87 domain-containing protein</fullName>
    </submittedName>
</protein>
<proteinExistence type="predicted"/>
<dbReference type="GO" id="GO:0005886">
    <property type="term" value="C:plasma membrane"/>
    <property type="evidence" value="ECO:0007669"/>
    <property type="project" value="UniProtKB-SubCell"/>
</dbReference>
<dbReference type="PANTHER" id="PTHR37937">
    <property type="entry name" value="CONJUGATIVE TRANSFER: DNA TRANSPORT"/>
    <property type="match status" value="1"/>
</dbReference>
<evidence type="ECO:0000256" key="4">
    <source>
        <dbReference type="ARBA" id="ARBA00022989"/>
    </source>
</evidence>
<keyword evidence="3 6" id="KW-0812">Transmembrane</keyword>
<dbReference type="Proteomes" id="UP000284395">
    <property type="component" value="Unassembled WGS sequence"/>
</dbReference>
<keyword evidence="2" id="KW-1003">Cell membrane</keyword>
<comment type="subcellular location">
    <subcellularLocation>
        <location evidence="1">Cell membrane</location>
        <topology evidence="1">Multi-pass membrane protein</topology>
    </subcellularLocation>
</comment>
<dbReference type="InterPro" id="IPR051539">
    <property type="entry name" value="T4SS-coupling_protein"/>
</dbReference>
<evidence type="ECO:0000256" key="3">
    <source>
        <dbReference type="ARBA" id="ARBA00022692"/>
    </source>
</evidence>
<evidence type="ECO:0000313" key="8">
    <source>
        <dbReference type="EMBL" id="RKF23429.1"/>
    </source>
</evidence>
<evidence type="ECO:0000313" key="9">
    <source>
        <dbReference type="Proteomes" id="UP000284395"/>
    </source>
</evidence>
<sequence length="606" mass="67141">MSYDHDNLLRGQGLFRQAISGFATRWKAYAWTVGGAAILGGFGLPMQTVEPWQFTCAYQHGQGSLVNIVSGGKTDPEVTVNFDGRTGRIPASVLANDPMWIACWEDIQNRAILGGLAGGLFGLVACLGLAVWMRDKGRTAAQDRIVSGTEIVSERELRKLTKRATDEYSLRIATVGIPAWLETRHFAFLGTTGAGKTTVLRQMLDAVEARGEPALVYDTSGEFVAHYYRPERGDVIFNPFDARSAYWSPFLEIAHPADADRIARQLVSETGERDDDVWLETSRILVANVLRVLSVEGKTTLPDLLNALQAKTKEEMKAWLAGTSSARTFEDDADRATGSVLFMLAKASNLLQFLWREPGDAKSFSFRDYFAGIDRHEGPRPWIFVPRKEDYFEAMKPLLACWLECAASATLGLVPSSERRLWFFLDELADLPRVDNLTRLLPEGRKFGASVTLTFQAIGQMHRRYGRDSAEAILGCCNSKLYLQIIDRETREWASRNIGDVEVEVRSSSDSFEYGPNSGRSSVGSSRHVRAAVIESSMRLEPHQGFLQLPDALPVAKIRLTRDHIDARGAPEHRGFVPVDVSRSLWGKLPIKGAKAEATIKTAGPV</sequence>
<dbReference type="AlphaFoldDB" id="A0A420ERY9"/>
<dbReference type="PANTHER" id="PTHR37937:SF1">
    <property type="entry name" value="CONJUGATIVE TRANSFER: DNA TRANSPORT"/>
    <property type="match status" value="1"/>
</dbReference>
<organism evidence="8 9">
    <name type="scientific">Altericroceibacterium spongiae</name>
    <dbReference type="NCBI Taxonomy" id="2320269"/>
    <lineage>
        <taxon>Bacteria</taxon>
        <taxon>Pseudomonadati</taxon>
        <taxon>Pseudomonadota</taxon>
        <taxon>Alphaproteobacteria</taxon>
        <taxon>Sphingomonadales</taxon>
        <taxon>Erythrobacteraceae</taxon>
        <taxon>Altericroceibacterium</taxon>
    </lineage>
</organism>
<dbReference type="EMBL" id="RAPF01000001">
    <property type="protein sequence ID" value="RKF23429.1"/>
    <property type="molecule type" value="Genomic_DNA"/>
</dbReference>
<evidence type="ECO:0000256" key="1">
    <source>
        <dbReference type="ARBA" id="ARBA00004651"/>
    </source>
</evidence>
<accession>A0A420ERY9</accession>
<evidence type="ECO:0000256" key="2">
    <source>
        <dbReference type="ARBA" id="ARBA00022475"/>
    </source>
</evidence>
<keyword evidence="5 6" id="KW-0472">Membrane</keyword>
<dbReference type="SUPFAM" id="SSF52540">
    <property type="entry name" value="P-loop containing nucleoside triphosphate hydrolases"/>
    <property type="match status" value="1"/>
</dbReference>
<evidence type="ECO:0000259" key="7">
    <source>
        <dbReference type="Pfam" id="PF10412"/>
    </source>
</evidence>
<evidence type="ECO:0000256" key="5">
    <source>
        <dbReference type="ARBA" id="ARBA00023136"/>
    </source>
</evidence>
<dbReference type="InterPro" id="IPR027417">
    <property type="entry name" value="P-loop_NTPase"/>
</dbReference>